<gene>
    <name evidence="2" type="ORF">CAUPRSCDRAFT_7779</name>
    <name evidence="3" type="ORF">CXG81DRAFT_16134</name>
</gene>
<evidence type="ECO:0000259" key="1">
    <source>
        <dbReference type="PROSITE" id="PS50191"/>
    </source>
</evidence>
<dbReference type="PANTHER" id="PTHR45657">
    <property type="entry name" value="CRAL-TRIO DOMAIN-CONTAINING PROTEIN YKL091C-RELATED"/>
    <property type="match status" value="1"/>
</dbReference>
<reference evidence="2" key="3">
    <citation type="submission" date="2018-08" db="EMBL/GenBank/DDBJ databases">
        <title>Leveraging single-cell genomics to expand the Fungal Tree of Life.</title>
        <authorList>
            <consortium name="DOE Joint Genome Institute"/>
            <person name="Ahrendt S.R."/>
            <person name="Quandt C.A."/>
            <person name="Ciobanu D."/>
            <person name="Clum A."/>
            <person name="Salamov A."/>
            <person name="Andreopoulos B."/>
            <person name="Cheng J.-F."/>
            <person name="Woyke T."/>
            <person name="Pelin A."/>
            <person name="Henrissat B."/>
            <person name="Reynolds N."/>
            <person name="Benny G.L."/>
            <person name="Smith M.E."/>
            <person name="James T.Y."/>
            <person name="Grigoriev I.V."/>
        </authorList>
    </citation>
    <scope>NUCLEOTIDE SEQUENCE</scope>
    <source>
        <strain evidence="2">ATCC 52028</strain>
    </source>
</reference>
<organism evidence="2 4">
    <name type="scientific">Caulochytrium protostelioides</name>
    <dbReference type="NCBI Taxonomy" id="1555241"/>
    <lineage>
        <taxon>Eukaryota</taxon>
        <taxon>Fungi</taxon>
        <taxon>Fungi incertae sedis</taxon>
        <taxon>Chytridiomycota</taxon>
        <taxon>Chytridiomycota incertae sedis</taxon>
        <taxon>Chytridiomycetes</taxon>
        <taxon>Caulochytriales</taxon>
        <taxon>Caulochytriaceae</taxon>
        <taxon>Caulochytrium</taxon>
    </lineage>
</organism>
<feature type="domain" description="CRAL-TRIO" evidence="1">
    <location>
        <begin position="1"/>
        <end position="166"/>
    </location>
</feature>
<evidence type="ECO:0000313" key="3">
    <source>
        <dbReference type="EMBL" id="RKO98282.1"/>
    </source>
</evidence>
<evidence type="ECO:0000313" key="4">
    <source>
        <dbReference type="Proteomes" id="UP000268535"/>
    </source>
</evidence>
<dbReference type="Proteomes" id="UP000268535">
    <property type="component" value="Unassembled WGS sequence"/>
</dbReference>
<evidence type="ECO:0000313" key="2">
    <source>
        <dbReference type="EMBL" id="RKO96686.1"/>
    </source>
</evidence>
<keyword evidence="5" id="KW-1185">Reference proteome</keyword>
<protein>
    <submittedName>
        <fullName evidence="2">CRAL/TRIO domain-containing protein</fullName>
    </submittedName>
</protein>
<accession>A0A4P9WZC0</accession>
<dbReference type="InterPro" id="IPR001251">
    <property type="entry name" value="CRAL-TRIO_dom"/>
</dbReference>
<evidence type="ECO:0000313" key="5">
    <source>
        <dbReference type="Proteomes" id="UP000274922"/>
    </source>
</evidence>
<dbReference type="EMBL" id="ML014518">
    <property type="protein sequence ID" value="RKO98282.1"/>
    <property type="molecule type" value="Genomic_DNA"/>
</dbReference>
<dbReference type="EMBL" id="ML009702">
    <property type="protein sequence ID" value="RKO96686.1"/>
    <property type="molecule type" value="Genomic_DNA"/>
</dbReference>
<sequence length="171" mass="19894">MPGCFHKTDREGHPIYLDRMGMVDVKGLATHATTETVMDYHVRNNEFLFNVLMPLCQKRWEAQPERHTVIFDCDGMGFHQFYMPGLMILKSLSEHDAAYYPERMHRLFIVNSPTIFLRAWSIIKRWLDKRMLEKVFILGKDYSQLSRYIAPENLPVAFGGTCTCSHMKGGC</sequence>
<dbReference type="PANTHER" id="PTHR45657:SF1">
    <property type="entry name" value="CRAL-TRIO DOMAIN-CONTAINING PROTEIN YKL091C-RELATED"/>
    <property type="match status" value="1"/>
</dbReference>
<dbReference type="STRING" id="1555241.A0A4P9WZC0"/>
<name>A0A4P9WZC0_9FUNG</name>
<dbReference type="Pfam" id="PF00650">
    <property type="entry name" value="CRAL_TRIO"/>
    <property type="match status" value="1"/>
</dbReference>
<reference evidence="4 5" key="1">
    <citation type="journal article" date="2018" name="Nat. Microbiol.">
        <title>Leveraging single-cell genomics to expand the fungal tree of life.</title>
        <authorList>
            <person name="Ahrendt S.R."/>
            <person name="Quandt C.A."/>
            <person name="Ciobanu D."/>
            <person name="Clum A."/>
            <person name="Salamov A."/>
            <person name="Andreopoulos B."/>
            <person name="Cheng J.F."/>
            <person name="Woyke T."/>
            <person name="Pelin A."/>
            <person name="Henrissat B."/>
            <person name="Reynolds N.K."/>
            <person name="Benny G.L."/>
            <person name="Smith M.E."/>
            <person name="James T.Y."/>
            <person name="Grigoriev I.V."/>
        </authorList>
    </citation>
    <scope>NUCLEOTIDE SEQUENCE [LARGE SCALE GENOMIC DNA]</scope>
    <source>
        <strain evidence="4 5">ATCC 52028</strain>
    </source>
</reference>
<dbReference type="Gene3D" id="3.40.525.10">
    <property type="entry name" value="CRAL-TRIO lipid binding domain"/>
    <property type="match status" value="1"/>
</dbReference>
<dbReference type="InterPro" id="IPR051026">
    <property type="entry name" value="PI/PC_transfer"/>
</dbReference>
<dbReference type="PROSITE" id="PS50191">
    <property type="entry name" value="CRAL_TRIO"/>
    <property type="match status" value="1"/>
</dbReference>
<feature type="non-terminal residue" evidence="2">
    <location>
        <position position="171"/>
    </location>
</feature>
<dbReference type="AlphaFoldDB" id="A0A4P9WZC0"/>
<dbReference type="SMART" id="SM00516">
    <property type="entry name" value="SEC14"/>
    <property type="match status" value="1"/>
</dbReference>
<reference evidence="3" key="2">
    <citation type="submission" date="2018-04" db="EMBL/GenBank/DDBJ databases">
        <title>Leveraging single-cell genomics to expand the Fungal Tree of Life.</title>
        <authorList>
            <consortium name="DOE Joint Genome Institute"/>
            <person name="Ahrendt S.R."/>
            <person name="Quandt C.A."/>
            <person name="Ciobanu D."/>
            <person name="Clum A."/>
            <person name="Salamov A."/>
            <person name="Andreopoulos B."/>
            <person name="Cheng J.-F."/>
            <person name="Woyke T."/>
            <person name="Pelin A."/>
            <person name="Henrissat B."/>
            <person name="Benny G.L."/>
            <person name="Smith M.E."/>
            <person name="James T.Y."/>
            <person name="Grigoriev I.V."/>
        </authorList>
    </citation>
    <scope>NUCLEOTIDE SEQUENCE</scope>
    <source>
        <strain evidence="3">ATCC 52028</strain>
    </source>
</reference>
<proteinExistence type="predicted"/>
<dbReference type="InterPro" id="IPR036865">
    <property type="entry name" value="CRAL-TRIO_dom_sf"/>
</dbReference>
<dbReference type="Proteomes" id="UP000274922">
    <property type="component" value="Unassembled WGS sequence"/>
</dbReference>
<dbReference type="SUPFAM" id="SSF52087">
    <property type="entry name" value="CRAL/TRIO domain"/>
    <property type="match status" value="1"/>
</dbReference>
<dbReference type="OrthoDB" id="1434354at2759"/>
<dbReference type="CDD" id="cd00170">
    <property type="entry name" value="SEC14"/>
    <property type="match status" value="1"/>
</dbReference>